<dbReference type="AlphaFoldDB" id="A0A3B1C4A5"/>
<dbReference type="Gene3D" id="3.40.50.2000">
    <property type="entry name" value="Glycogen Phosphorylase B"/>
    <property type="match status" value="2"/>
</dbReference>
<feature type="domain" description="Glycosyl transferase family 1" evidence="1">
    <location>
        <begin position="215"/>
        <end position="304"/>
    </location>
</feature>
<dbReference type="EMBL" id="UOGB01000120">
    <property type="protein sequence ID" value="VAX18668.1"/>
    <property type="molecule type" value="Genomic_DNA"/>
</dbReference>
<evidence type="ECO:0000313" key="2">
    <source>
        <dbReference type="EMBL" id="VAX18668.1"/>
    </source>
</evidence>
<dbReference type="SUPFAM" id="SSF53756">
    <property type="entry name" value="UDP-Glycosyltransferase/glycogen phosphorylase"/>
    <property type="match status" value="1"/>
</dbReference>
<dbReference type="InterPro" id="IPR001296">
    <property type="entry name" value="Glyco_trans_1"/>
</dbReference>
<accession>A0A3B1C4A5</accession>
<reference evidence="2" key="1">
    <citation type="submission" date="2018-06" db="EMBL/GenBank/DDBJ databases">
        <authorList>
            <person name="Zhirakovskaya E."/>
        </authorList>
    </citation>
    <scope>NUCLEOTIDE SEQUENCE</scope>
</reference>
<evidence type="ECO:0000259" key="1">
    <source>
        <dbReference type="Pfam" id="PF00534"/>
    </source>
</evidence>
<dbReference type="PANTHER" id="PTHR12526">
    <property type="entry name" value="GLYCOSYLTRANSFERASE"/>
    <property type="match status" value="1"/>
</dbReference>
<sequence length="510" mass="56330">MAREGGPLKLVYCTSWAGGSGHSGSAQSDMNLYRLINRELFDLTLVVADESDPGEPSFARLFKNLIKIQYTGVHNRFDKLVDYFSEADIVQFQGGFDPMVCEAAKAARVPVLVETLRTIEAGGLYPHIDVSICVSNSVLKAQPAPGKATVIYNGIDLDRFTFTKSGRHDGKIILLQASNRIKSCFNLDEIADEVLSLDPQIEIWLAGSGQTLPSTDRIKFLGAVEDIETVYRKADALVLFTDTEAFGLVVVEAMACGCLPIAPDIGGPAEIVTDGVDGWTVCPSDKKEALDVISQAITLKKKNNAKWESMRASARETVERKFSITRCVKEYEKIYLDLIKKKGRRAKRGPALAPPAPEVDITDALYHLYAKRLDSLAESVKRMALSEQPVKIPKLASVAKRLAKHVNARGRNDLAELIYRKIFDSGYRGGDWMKQWLEITPPGDGRKFIIKELENIEHDDPEIVMLMAEESIEAGDITKALDILEKGALKFPDSKAIIETCELLKGKIGR</sequence>
<name>A0A3B1C4A5_9ZZZZ</name>
<organism evidence="2">
    <name type="scientific">hydrothermal vent metagenome</name>
    <dbReference type="NCBI Taxonomy" id="652676"/>
    <lineage>
        <taxon>unclassified sequences</taxon>
        <taxon>metagenomes</taxon>
        <taxon>ecological metagenomes</taxon>
    </lineage>
</organism>
<protein>
    <recommendedName>
        <fullName evidence="1">Glycosyl transferase family 1 domain-containing protein</fullName>
    </recommendedName>
</protein>
<proteinExistence type="predicted"/>
<dbReference type="CDD" id="cd03801">
    <property type="entry name" value="GT4_PimA-like"/>
    <property type="match status" value="1"/>
</dbReference>
<dbReference type="Pfam" id="PF00534">
    <property type="entry name" value="Glycos_transf_1"/>
    <property type="match status" value="1"/>
</dbReference>
<dbReference type="GO" id="GO:0016757">
    <property type="term" value="F:glycosyltransferase activity"/>
    <property type="evidence" value="ECO:0007669"/>
    <property type="project" value="InterPro"/>
</dbReference>
<gene>
    <name evidence="2" type="ORF">MNBD_NITROSPINAE03-1374</name>
</gene>